<dbReference type="InterPro" id="IPR013525">
    <property type="entry name" value="ABC2_TM"/>
</dbReference>
<reference evidence="9" key="1">
    <citation type="submission" date="2023-10" db="EMBL/GenBank/DDBJ databases">
        <title>Genome assembly of Pristionchus species.</title>
        <authorList>
            <person name="Yoshida K."/>
            <person name="Sommer R.J."/>
        </authorList>
    </citation>
    <scope>NUCLEOTIDE SEQUENCE</scope>
    <source>
        <strain evidence="9">RS0144</strain>
    </source>
</reference>
<feature type="transmembrane region" description="Helical" evidence="7">
    <location>
        <begin position="738"/>
        <end position="762"/>
    </location>
</feature>
<feature type="transmembrane region" description="Helical" evidence="7">
    <location>
        <begin position="501"/>
        <end position="519"/>
    </location>
</feature>
<feature type="transmembrane region" description="Helical" evidence="7">
    <location>
        <begin position="574"/>
        <end position="596"/>
    </location>
</feature>
<keyword evidence="5 7" id="KW-1133">Transmembrane helix</keyword>
<feature type="transmembrane region" description="Helical" evidence="7">
    <location>
        <begin position="434"/>
        <end position="454"/>
    </location>
</feature>
<keyword evidence="4 7" id="KW-0812">Transmembrane</keyword>
<dbReference type="GO" id="GO:0140359">
    <property type="term" value="F:ABC-type transporter activity"/>
    <property type="evidence" value="ECO:0007669"/>
    <property type="project" value="InterPro"/>
</dbReference>
<dbReference type="AlphaFoldDB" id="A0AAV5SPV6"/>
<evidence type="ECO:0000256" key="7">
    <source>
        <dbReference type="SAM" id="Phobius"/>
    </source>
</evidence>
<dbReference type="Gene3D" id="3.40.50.300">
    <property type="entry name" value="P-loop containing nucleotide triphosphate hydrolases"/>
    <property type="match status" value="1"/>
</dbReference>
<sequence length="778" mass="87540">SPQRQKSDLFRYGLPRVDPIDFHYSTTLRPERRPLKDLTLHYRSMPRKANSAWDLRPSPIGRQPAVNGGHYAESDLVPDRLQQNEGGFFTSSRHHSHYFSNTDLFGGGFNYLRYAKASELQLMETTHPHLLIQNLSFSHDLRSTTDCIMLRLPKYLHTIGDFSLELFGGDTLALMYTSELEMRTLLRVLTQHSPPPGNVSGRLSINGHRLRLTQMAARIAHVPIEDPSDVLTVEQHLRCSAAFKRPATESHKTGDMIEQLIRSLALAPFKNRMVKNLGKTEKQRLKIAMALLKDTDILIVDNLTRDMDIYDVAFLVDFLRDWALRLGRIVIVAIAPTTVEILTMFHKAAIFASGRLVYCGASNEMVDYFESIGYPCPPFKNPCDYYVDLVTCDHLTPDASAESLERIKNVADAWARRAGSFQPRPLPVATVSPMIRNATILGTVVAIFKQLLYVTRNYPSFVLLEPFVALMISILLGYAFYDMPVESRSAINDRFGLVECLLFLGTFILLMASVARCHFERRFLHSDLKTSNYSVCSYFITRQLFDTPLLLITTLCFSIPVGYLSSLYSRCLPLIGALTTITAYLFIHLSIWRLFAVAASHTLQKTSSAISFIGLFLLLCSCLSGVPITSLDQSETVVLVSLLSPSQWIGRLLLQQEFMPGRAVTNLLPFSSLHSNISETFFGCERRRLLAKKIKEASIFTLTECAKMPGSSLLFTHGIDPGFLLTNPTLTSAPELTIYLKIGAIVLTSWFIASFLASCASLKMNHRPKMRSKRSVYE</sequence>
<keyword evidence="10" id="KW-1185">Reference proteome</keyword>
<dbReference type="GO" id="GO:0016887">
    <property type="term" value="F:ATP hydrolysis activity"/>
    <property type="evidence" value="ECO:0007669"/>
    <property type="project" value="InterPro"/>
</dbReference>
<evidence type="ECO:0000259" key="8">
    <source>
        <dbReference type="PROSITE" id="PS50893"/>
    </source>
</evidence>
<gene>
    <name evidence="9" type="ORF">PENTCL1PPCAC_6992</name>
</gene>
<evidence type="ECO:0000256" key="3">
    <source>
        <dbReference type="ARBA" id="ARBA00022448"/>
    </source>
</evidence>
<dbReference type="Pfam" id="PF01061">
    <property type="entry name" value="ABC2_membrane"/>
    <property type="match status" value="1"/>
</dbReference>
<name>A0AAV5SPV6_9BILA</name>
<dbReference type="SUPFAM" id="SSF52540">
    <property type="entry name" value="P-loop containing nucleoside triphosphate hydrolases"/>
    <property type="match status" value="1"/>
</dbReference>
<dbReference type="Proteomes" id="UP001432027">
    <property type="component" value="Unassembled WGS sequence"/>
</dbReference>
<dbReference type="PROSITE" id="PS50893">
    <property type="entry name" value="ABC_TRANSPORTER_2"/>
    <property type="match status" value="1"/>
</dbReference>
<comment type="similarity">
    <text evidence="2">Belongs to the ABC transporter superfamily. ABCG family. Eye pigment precursor importer (TC 3.A.1.204) subfamily.</text>
</comment>
<comment type="caution">
    <text evidence="9">The sequence shown here is derived from an EMBL/GenBank/DDBJ whole genome shotgun (WGS) entry which is preliminary data.</text>
</comment>
<dbReference type="InterPro" id="IPR050352">
    <property type="entry name" value="ABCG_transporters"/>
</dbReference>
<comment type="subcellular location">
    <subcellularLocation>
        <location evidence="1">Membrane</location>
        <topology evidence="1">Multi-pass membrane protein</topology>
    </subcellularLocation>
</comment>
<dbReference type="GO" id="GO:0005886">
    <property type="term" value="C:plasma membrane"/>
    <property type="evidence" value="ECO:0007669"/>
    <property type="project" value="TreeGrafter"/>
</dbReference>
<organism evidence="9 10">
    <name type="scientific">Pristionchus entomophagus</name>
    <dbReference type="NCBI Taxonomy" id="358040"/>
    <lineage>
        <taxon>Eukaryota</taxon>
        <taxon>Metazoa</taxon>
        <taxon>Ecdysozoa</taxon>
        <taxon>Nematoda</taxon>
        <taxon>Chromadorea</taxon>
        <taxon>Rhabditida</taxon>
        <taxon>Rhabditina</taxon>
        <taxon>Diplogasteromorpha</taxon>
        <taxon>Diplogasteroidea</taxon>
        <taxon>Neodiplogasteridae</taxon>
        <taxon>Pristionchus</taxon>
    </lineage>
</organism>
<dbReference type="PANTHER" id="PTHR48041:SF89">
    <property type="entry name" value="FI03229P"/>
    <property type="match status" value="1"/>
</dbReference>
<keyword evidence="3" id="KW-0813">Transport</keyword>
<accession>A0AAV5SPV6</accession>
<dbReference type="EMBL" id="BTSX01000002">
    <property type="protein sequence ID" value="GMS84817.1"/>
    <property type="molecule type" value="Genomic_DNA"/>
</dbReference>
<evidence type="ECO:0000256" key="5">
    <source>
        <dbReference type="ARBA" id="ARBA00022989"/>
    </source>
</evidence>
<feature type="transmembrane region" description="Helical" evidence="7">
    <location>
        <begin position="549"/>
        <end position="568"/>
    </location>
</feature>
<feature type="transmembrane region" description="Helical" evidence="7">
    <location>
        <begin position="608"/>
        <end position="628"/>
    </location>
</feature>
<dbReference type="InterPro" id="IPR003439">
    <property type="entry name" value="ABC_transporter-like_ATP-bd"/>
</dbReference>
<proteinExistence type="inferred from homology"/>
<feature type="non-terminal residue" evidence="9">
    <location>
        <position position="1"/>
    </location>
</feature>
<evidence type="ECO:0000256" key="1">
    <source>
        <dbReference type="ARBA" id="ARBA00004141"/>
    </source>
</evidence>
<evidence type="ECO:0000256" key="4">
    <source>
        <dbReference type="ARBA" id="ARBA00022692"/>
    </source>
</evidence>
<dbReference type="GO" id="GO:0005524">
    <property type="term" value="F:ATP binding"/>
    <property type="evidence" value="ECO:0007669"/>
    <property type="project" value="InterPro"/>
</dbReference>
<dbReference type="Pfam" id="PF00005">
    <property type="entry name" value="ABC_tran"/>
    <property type="match status" value="1"/>
</dbReference>
<dbReference type="PANTHER" id="PTHR48041">
    <property type="entry name" value="ABC TRANSPORTER G FAMILY MEMBER 28"/>
    <property type="match status" value="1"/>
</dbReference>
<evidence type="ECO:0000256" key="6">
    <source>
        <dbReference type="ARBA" id="ARBA00023136"/>
    </source>
</evidence>
<feature type="transmembrane region" description="Helical" evidence="7">
    <location>
        <begin position="461"/>
        <end position="481"/>
    </location>
</feature>
<keyword evidence="6 7" id="KW-0472">Membrane</keyword>
<protein>
    <recommendedName>
        <fullName evidence="8">ABC transporter domain-containing protein</fullName>
    </recommendedName>
</protein>
<evidence type="ECO:0000313" key="9">
    <source>
        <dbReference type="EMBL" id="GMS84817.1"/>
    </source>
</evidence>
<evidence type="ECO:0000256" key="2">
    <source>
        <dbReference type="ARBA" id="ARBA00005814"/>
    </source>
</evidence>
<feature type="domain" description="ABC transporter" evidence="8">
    <location>
        <begin position="130"/>
        <end position="378"/>
    </location>
</feature>
<evidence type="ECO:0000313" key="10">
    <source>
        <dbReference type="Proteomes" id="UP001432027"/>
    </source>
</evidence>
<dbReference type="InterPro" id="IPR027417">
    <property type="entry name" value="P-loop_NTPase"/>
</dbReference>